<evidence type="ECO:0000313" key="1">
    <source>
        <dbReference type="WBParaSite" id="HPLM_0002147901-mRNA-1"/>
    </source>
</evidence>
<protein>
    <submittedName>
        <fullName evidence="1">SNF2_N domain-containing protein</fullName>
    </submittedName>
</protein>
<name>A0A0N4XAT4_HAEPC</name>
<dbReference type="WBParaSite" id="HPLM_0002147901-mRNA-1">
    <property type="protein sequence ID" value="HPLM_0002147901-mRNA-1"/>
    <property type="gene ID" value="HPLM_0002147901"/>
</dbReference>
<organism evidence="1">
    <name type="scientific">Haemonchus placei</name>
    <name type="common">Barber's pole worm</name>
    <dbReference type="NCBI Taxonomy" id="6290"/>
    <lineage>
        <taxon>Eukaryota</taxon>
        <taxon>Metazoa</taxon>
        <taxon>Ecdysozoa</taxon>
        <taxon>Nematoda</taxon>
        <taxon>Chromadorea</taxon>
        <taxon>Rhabditida</taxon>
        <taxon>Rhabditina</taxon>
        <taxon>Rhabditomorpha</taxon>
        <taxon>Strongyloidea</taxon>
        <taxon>Trichostrongylidae</taxon>
        <taxon>Haemonchus</taxon>
    </lineage>
</organism>
<reference evidence="1" key="1">
    <citation type="submission" date="2017-02" db="UniProtKB">
        <authorList>
            <consortium name="WormBaseParasite"/>
        </authorList>
    </citation>
    <scope>IDENTIFICATION</scope>
</reference>
<proteinExistence type="predicted"/>
<dbReference type="AlphaFoldDB" id="A0A0N4XAT4"/>
<sequence>LYSVVPELLRIQIGRVVVTSAVNSWQYRDHLRKLHHFLLSSIGVCPVKCRMRQW</sequence>
<accession>A0A0N4XAT4</accession>